<comment type="similarity">
    <text evidence="2">Belongs to the RRP17 family.</text>
</comment>
<feature type="coiled-coil region" evidence="5">
    <location>
        <begin position="50"/>
        <end position="85"/>
    </location>
</feature>
<name>A0A1X2GLK1_9FUNG</name>
<protein>
    <recommendedName>
        <fullName evidence="9">Nucleolar protein 12</fullName>
    </recommendedName>
</protein>
<dbReference type="STRING" id="101127.A0A1X2GLK1"/>
<dbReference type="Proteomes" id="UP000242146">
    <property type="component" value="Unassembled WGS sequence"/>
</dbReference>
<dbReference type="EMBL" id="MCGT01000009">
    <property type="protein sequence ID" value="ORX56735.1"/>
    <property type="molecule type" value="Genomic_DNA"/>
</dbReference>
<keyword evidence="3 5" id="KW-0175">Coiled coil</keyword>
<feature type="compositionally biased region" description="Polar residues" evidence="6">
    <location>
        <begin position="126"/>
        <end position="136"/>
    </location>
</feature>
<evidence type="ECO:0000256" key="3">
    <source>
        <dbReference type="ARBA" id="ARBA00023054"/>
    </source>
</evidence>
<evidence type="ECO:0000256" key="2">
    <source>
        <dbReference type="ARBA" id="ARBA00007175"/>
    </source>
</evidence>
<evidence type="ECO:0000313" key="8">
    <source>
        <dbReference type="Proteomes" id="UP000242146"/>
    </source>
</evidence>
<dbReference type="AlphaFoldDB" id="A0A1X2GLK1"/>
<keyword evidence="4" id="KW-0539">Nucleus</keyword>
<evidence type="ECO:0000256" key="4">
    <source>
        <dbReference type="ARBA" id="ARBA00023242"/>
    </source>
</evidence>
<feature type="compositionally biased region" description="Acidic residues" evidence="6">
    <location>
        <begin position="103"/>
        <end position="122"/>
    </location>
</feature>
<accession>A0A1X2GLK1</accession>
<proteinExistence type="inferred from homology"/>
<dbReference type="InterPro" id="IPR019186">
    <property type="entry name" value="Nucleolar_protein_12"/>
</dbReference>
<dbReference type="OrthoDB" id="551633at2759"/>
<gene>
    <name evidence="7" type="ORF">DM01DRAFT_1406209</name>
</gene>
<dbReference type="PANTHER" id="PTHR14577">
    <property type="entry name" value="NUCLEOLAR PROTEIN 12"/>
    <property type="match status" value="1"/>
</dbReference>
<evidence type="ECO:0008006" key="9">
    <source>
        <dbReference type="Google" id="ProtNLM"/>
    </source>
</evidence>
<dbReference type="GO" id="GO:0019843">
    <property type="term" value="F:rRNA binding"/>
    <property type="evidence" value="ECO:0007669"/>
    <property type="project" value="TreeGrafter"/>
</dbReference>
<feature type="region of interest" description="Disordered" evidence="6">
    <location>
        <begin position="95"/>
        <end position="136"/>
    </location>
</feature>
<evidence type="ECO:0000256" key="5">
    <source>
        <dbReference type="SAM" id="Coils"/>
    </source>
</evidence>
<organism evidence="7 8">
    <name type="scientific">Hesseltinella vesiculosa</name>
    <dbReference type="NCBI Taxonomy" id="101127"/>
    <lineage>
        <taxon>Eukaryota</taxon>
        <taxon>Fungi</taxon>
        <taxon>Fungi incertae sedis</taxon>
        <taxon>Mucoromycota</taxon>
        <taxon>Mucoromycotina</taxon>
        <taxon>Mucoromycetes</taxon>
        <taxon>Mucorales</taxon>
        <taxon>Cunninghamellaceae</taxon>
        <taxon>Hesseltinella</taxon>
    </lineage>
</organism>
<sequence>MKVKQNKVKNSDLLSAGSKIYAKKRKVKKETVESVEFNFDKRQEFLTGFRKRKQERKQKAQERYKERERQERIKFRAENKAERQRQIQARLAEMKAVMQSGQDSEEEGDETVFTDHEAEDQEEKQPSVTEFKSNQALTTVTVIEDMGFDSD</sequence>
<evidence type="ECO:0000313" key="7">
    <source>
        <dbReference type="EMBL" id="ORX56735.1"/>
    </source>
</evidence>
<reference evidence="7 8" key="1">
    <citation type="submission" date="2016-07" db="EMBL/GenBank/DDBJ databases">
        <title>Pervasive Adenine N6-methylation of Active Genes in Fungi.</title>
        <authorList>
            <consortium name="DOE Joint Genome Institute"/>
            <person name="Mondo S.J."/>
            <person name="Dannebaum R.O."/>
            <person name="Kuo R.C."/>
            <person name="Labutti K."/>
            <person name="Haridas S."/>
            <person name="Kuo A."/>
            <person name="Salamov A."/>
            <person name="Ahrendt S.R."/>
            <person name="Lipzen A."/>
            <person name="Sullivan W."/>
            <person name="Andreopoulos W.B."/>
            <person name="Clum A."/>
            <person name="Lindquist E."/>
            <person name="Daum C."/>
            <person name="Ramamoorthy G.K."/>
            <person name="Gryganskyi A."/>
            <person name="Culley D."/>
            <person name="Magnuson J.K."/>
            <person name="James T.Y."/>
            <person name="O'Malley M.A."/>
            <person name="Stajich J.E."/>
            <person name="Spatafora J.W."/>
            <person name="Visel A."/>
            <person name="Grigoriev I.V."/>
        </authorList>
    </citation>
    <scope>NUCLEOTIDE SEQUENCE [LARGE SCALE GENOMIC DNA]</scope>
    <source>
        <strain evidence="7 8">NRRL 3301</strain>
    </source>
</reference>
<keyword evidence="8" id="KW-1185">Reference proteome</keyword>
<evidence type="ECO:0000256" key="1">
    <source>
        <dbReference type="ARBA" id="ARBA00004604"/>
    </source>
</evidence>
<dbReference type="Pfam" id="PF09805">
    <property type="entry name" value="Nop25"/>
    <property type="match status" value="1"/>
</dbReference>
<comment type="caution">
    <text evidence="7">The sequence shown here is derived from an EMBL/GenBank/DDBJ whole genome shotgun (WGS) entry which is preliminary data.</text>
</comment>
<comment type="subcellular location">
    <subcellularLocation>
        <location evidence="1">Nucleus</location>
        <location evidence="1">Nucleolus</location>
    </subcellularLocation>
</comment>
<evidence type="ECO:0000256" key="6">
    <source>
        <dbReference type="SAM" id="MobiDB-lite"/>
    </source>
</evidence>
<dbReference type="GO" id="GO:0005730">
    <property type="term" value="C:nucleolus"/>
    <property type="evidence" value="ECO:0007669"/>
    <property type="project" value="UniProtKB-SubCell"/>
</dbReference>
<dbReference type="PANTHER" id="PTHR14577:SF0">
    <property type="entry name" value="NUCLEOLAR PROTEIN 12"/>
    <property type="match status" value="1"/>
</dbReference>